<gene>
    <name evidence="2" type="ORF">EDM58_13420</name>
</gene>
<sequence length="311" mass="34131">MVTVLCSIAAGLLVVAIVIGLISFQVTWKLTHPRRKPIDMEPKDFGLDQVEDVRFPSREAGISLAGWYFSAEKETGRSRGKTIIFSHGYSQNRQEPHLPALSLAARLVRDGYDVLMFDFRNAGESSDALTTIGLREQQDLLGAIDFVASTRPGHALGLIGFSMGSATSLLVGGVDPRIVAIVADSPFYSLQEYLQENLPQWTGLPRFPFNWFILTLTPVLMRANPGDVKPYDAVRQAGKPIFFIHGTADATVPAVNSERLYALAGDPGSRLWLVPGAGHVRSYAMHPEEYGLKVIEFLNEVLDMKKAATDS</sequence>
<dbReference type="InterPro" id="IPR029058">
    <property type="entry name" value="AB_hydrolase_fold"/>
</dbReference>
<proteinExistence type="predicted"/>
<keyword evidence="2" id="KW-0378">Hydrolase</keyword>
<dbReference type="PANTHER" id="PTHR43358:SF4">
    <property type="entry name" value="ALPHA_BETA HYDROLASE FOLD-1 DOMAIN-CONTAINING PROTEIN"/>
    <property type="match status" value="1"/>
</dbReference>
<dbReference type="GO" id="GO:0016787">
    <property type="term" value="F:hydrolase activity"/>
    <property type="evidence" value="ECO:0007669"/>
    <property type="project" value="UniProtKB-KW"/>
</dbReference>
<dbReference type="PANTHER" id="PTHR43358">
    <property type="entry name" value="ALPHA/BETA-HYDROLASE"/>
    <property type="match status" value="1"/>
</dbReference>
<dbReference type="InterPro" id="IPR000073">
    <property type="entry name" value="AB_hydrolase_1"/>
</dbReference>
<protein>
    <submittedName>
        <fullName evidence="2">Alpha/beta hydrolase</fullName>
    </submittedName>
</protein>
<dbReference type="AlphaFoldDB" id="A0A3M8CQF0"/>
<evidence type="ECO:0000313" key="2">
    <source>
        <dbReference type="EMBL" id="RNB78000.1"/>
    </source>
</evidence>
<comment type="caution">
    <text evidence="2">The sequence shown here is derived from an EMBL/GenBank/DDBJ whole genome shotgun (WGS) entry which is preliminary data.</text>
</comment>
<dbReference type="Gene3D" id="3.40.50.1820">
    <property type="entry name" value="alpha/beta hydrolase"/>
    <property type="match status" value="1"/>
</dbReference>
<organism evidence="2 3">
    <name type="scientific">Brevibacillus panacihumi</name>
    <dbReference type="NCBI Taxonomy" id="497735"/>
    <lineage>
        <taxon>Bacteria</taxon>
        <taxon>Bacillati</taxon>
        <taxon>Bacillota</taxon>
        <taxon>Bacilli</taxon>
        <taxon>Bacillales</taxon>
        <taxon>Paenibacillaceae</taxon>
        <taxon>Brevibacillus</taxon>
    </lineage>
</organism>
<evidence type="ECO:0000259" key="1">
    <source>
        <dbReference type="Pfam" id="PF12697"/>
    </source>
</evidence>
<accession>A0A3M8CQF0</accession>
<dbReference type="EMBL" id="RHHT01000027">
    <property type="protein sequence ID" value="RNB78000.1"/>
    <property type="molecule type" value="Genomic_DNA"/>
</dbReference>
<evidence type="ECO:0000313" key="3">
    <source>
        <dbReference type="Proteomes" id="UP000281915"/>
    </source>
</evidence>
<reference evidence="2 3" key="1">
    <citation type="submission" date="2018-10" db="EMBL/GenBank/DDBJ databases">
        <title>Phylogenomics of Brevibacillus.</title>
        <authorList>
            <person name="Dunlap C."/>
        </authorList>
    </citation>
    <scope>NUCLEOTIDE SEQUENCE [LARGE SCALE GENOMIC DNA]</scope>
    <source>
        <strain evidence="2 3">JCM 15085</strain>
    </source>
</reference>
<dbReference type="Proteomes" id="UP000281915">
    <property type="component" value="Unassembled WGS sequence"/>
</dbReference>
<dbReference type="SUPFAM" id="SSF53474">
    <property type="entry name" value="alpha/beta-Hydrolases"/>
    <property type="match status" value="1"/>
</dbReference>
<feature type="domain" description="AB hydrolase-1" evidence="1">
    <location>
        <begin position="83"/>
        <end position="290"/>
    </location>
</feature>
<dbReference type="Pfam" id="PF12697">
    <property type="entry name" value="Abhydrolase_6"/>
    <property type="match status" value="1"/>
</dbReference>
<dbReference type="InterPro" id="IPR052920">
    <property type="entry name" value="DNA-binding_regulatory"/>
</dbReference>
<dbReference type="RefSeq" id="WP_122913773.1">
    <property type="nucleotide sequence ID" value="NZ_RHHT01000027.1"/>
</dbReference>
<name>A0A3M8CQF0_9BACL</name>